<gene>
    <name evidence="2" type="ORF">Ldro_2862</name>
</gene>
<dbReference type="OrthoDB" id="9997666at2"/>
<accession>A0A0W0SMQ4</accession>
<reference evidence="2 3" key="1">
    <citation type="submission" date="2015-11" db="EMBL/GenBank/DDBJ databases">
        <title>Genomic analysis of 38 Legionella species identifies large and diverse effector repertoires.</title>
        <authorList>
            <person name="Burstein D."/>
            <person name="Amaro F."/>
            <person name="Zusman T."/>
            <person name="Lifshitz Z."/>
            <person name="Cohen O."/>
            <person name="Gilbert J.A."/>
            <person name="Pupko T."/>
            <person name="Shuman H.A."/>
            <person name="Segal G."/>
        </authorList>
    </citation>
    <scope>NUCLEOTIDE SEQUENCE [LARGE SCALE GENOMIC DNA]</scope>
    <source>
        <strain evidence="2 3">ATCC 700990</strain>
    </source>
</reference>
<evidence type="ECO:0000313" key="3">
    <source>
        <dbReference type="Proteomes" id="UP000054736"/>
    </source>
</evidence>
<dbReference type="PATRIC" id="fig|1212489.4.peg.3016"/>
<proteinExistence type="predicted"/>
<name>A0A0W0SMQ4_9GAMM</name>
<dbReference type="Proteomes" id="UP000054736">
    <property type="component" value="Unassembled WGS sequence"/>
</dbReference>
<dbReference type="EMBL" id="LNXY01000031">
    <property type="protein sequence ID" value="KTC84698.1"/>
    <property type="molecule type" value="Genomic_DNA"/>
</dbReference>
<evidence type="ECO:0000256" key="1">
    <source>
        <dbReference type="SAM" id="Phobius"/>
    </source>
</evidence>
<keyword evidence="1" id="KW-0472">Membrane</keyword>
<evidence type="ECO:0008006" key="4">
    <source>
        <dbReference type="Google" id="ProtNLM"/>
    </source>
</evidence>
<keyword evidence="1" id="KW-0812">Transmembrane</keyword>
<keyword evidence="1" id="KW-1133">Transmembrane helix</keyword>
<protein>
    <recommendedName>
        <fullName evidence="4">Transmembrane protein</fullName>
    </recommendedName>
</protein>
<evidence type="ECO:0000313" key="2">
    <source>
        <dbReference type="EMBL" id="KTC84698.1"/>
    </source>
</evidence>
<organism evidence="2 3">
    <name type="scientific">Legionella drozanskii LLAP-1</name>
    <dbReference type="NCBI Taxonomy" id="1212489"/>
    <lineage>
        <taxon>Bacteria</taxon>
        <taxon>Pseudomonadati</taxon>
        <taxon>Pseudomonadota</taxon>
        <taxon>Gammaproteobacteria</taxon>
        <taxon>Legionellales</taxon>
        <taxon>Legionellaceae</taxon>
        <taxon>Legionella</taxon>
    </lineage>
</organism>
<feature type="transmembrane region" description="Helical" evidence="1">
    <location>
        <begin position="93"/>
        <end position="116"/>
    </location>
</feature>
<dbReference type="AlphaFoldDB" id="A0A0W0SMQ4"/>
<dbReference type="RefSeq" id="WP_058497125.1">
    <property type="nucleotide sequence ID" value="NZ_CAAAIU010000004.1"/>
</dbReference>
<comment type="caution">
    <text evidence="2">The sequence shown here is derived from an EMBL/GenBank/DDBJ whole genome shotgun (WGS) entry which is preliminary data.</text>
</comment>
<sequence>MRSFFERGPRVEGNSDDLTDRRAYRALPQSEDSSTSEAESCWSLLNHSFSFSDLVCCVCLGLVGVFGVAGLFLGFAIPFYLIEYMKTLSSEEMALFGLLPPFLGMFICMGLAFCVWGRSIDWARGWEVGVAQRRGEGMLAACQEFVSSSNPCLRQLTARLESSAQLTDTTDAQPPENLTFSV</sequence>
<feature type="transmembrane region" description="Helical" evidence="1">
    <location>
        <begin position="54"/>
        <end position="81"/>
    </location>
</feature>
<keyword evidence="3" id="KW-1185">Reference proteome</keyword>